<dbReference type="Gene3D" id="3.30.1490.10">
    <property type="match status" value="1"/>
</dbReference>
<dbReference type="InterPro" id="IPR035987">
    <property type="entry name" value="Ribosomal_uS8_sf"/>
</dbReference>
<dbReference type="AlphaFoldDB" id="A0A916S3B5"/>
<dbReference type="GO" id="GO:0003735">
    <property type="term" value="F:structural constituent of ribosome"/>
    <property type="evidence" value="ECO:0007669"/>
    <property type="project" value="InterPro"/>
</dbReference>
<dbReference type="GO" id="GO:0019843">
    <property type="term" value="F:rRNA binding"/>
    <property type="evidence" value="ECO:0007669"/>
    <property type="project" value="UniProtKB-UniRule"/>
</dbReference>
<comment type="function">
    <text evidence="8">One of the primary rRNA binding proteins, it binds directly to 16S rRNA central domain where it helps coordinate assembly of the platform of the 30S subunit.</text>
</comment>
<evidence type="ECO:0000313" key="10">
    <source>
        <dbReference type="EMBL" id="GGA80767.1"/>
    </source>
</evidence>
<keyword evidence="4 8" id="KW-0689">Ribosomal protein</keyword>
<dbReference type="Gene3D" id="3.30.1370.30">
    <property type="match status" value="1"/>
</dbReference>
<reference evidence="10" key="2">
    <citation type="submission" date="2020-09" db="EMBL/GenBank/DDBJ databases">
        <authorList>
            <person name="Sun Q."/>
            <person name="Zhou Y."/>
        </authorList>
    </citation>
    <scope>NUCLEOTIDE SEQUENCE</scope>
    <source>
        <strain evidence="10">CGMCC 1.15082</strain>
    </source>
</reference>
<dbReference type="FunFam" id="3.30.1490.10:FF:000001">
    <property type="entry name" value="30S ribosomal protein S8"/>
    <property type="match status" value="1"/>
</dbReference>
<name>A0A916S3B5_9HYPH</name>
<evidence type="ECO:0000256" key="9">
    <source>
        <dbReference type="RuleBase" id="RU003660"/>
    </source>
</evidence>
<dbReference type="RefSeq" id="WP_188821197.1">
    <property type="nucleotide sequence ID" value="NZ_BMHH01000002.1"/>
</dbReference>
<evidence type="ECO:0000256" key="5">
    <source>
        <dbReference type="ARBA" id="ARBA00023274"/>
    </source>
</evidence>
<dbReference type="HAMAP" id="MF_01302_B">
    <property type="entry name" value="Ribosomal_uS8_B"/>
    <property type="match status" value="1"/>
</dbReference>
<dbReference type="GO" id="GO:0006412">
    <property type="term" value="P:translation"/>
    <property type="evidence" value="ECO:0007669"/>
    <property type="project" value="UniProtKB-UniRule"/>
</dbReference>
<evidence type="ECO:0000256" key="2">
    <source>
        <dbReference type="ARBA" id="ARBA00022730"/>
    </source>
</evidence>
<evidence type="ECO:0000313" key="11">
    <source>
        <dbReference type="Proteomes" id="UP000646478"/>
    </source>
</evidence>
<keyword evidence="2 8" id="KW-0699">rRNA-binding</keyword>
<comment type="caution">
    <text evidence="10">The sequence shown here is derived from an EMBL/GenBank/DDBJ whole genome shotgun (WGS) entry which is preliminary data.</text>
</comment>
<dbReference type="Pfam" id="PF00410">
    <property type="entry name" value="Ribosomal_S8"/>
    <property type="match status" value="1"/>
</dbReference>
<proteinExistence type="inferred from homology"/>
<dbReference type="PANTHER" id="PTHR11758">
    <property type="entry name" value="40S RIBOSOMAL PROTEIN S15A"/>
    <property type="match status" value="1"/>
</dbReference>
<evidence type="ECO:0000256" key="1">
    <source>
        <dbReference type="ARBA" id="ARBA00006471"/>
    </source>
</evidence>
<accession>A0A916S3B5</accession>
<dbReference type="EMBL" id="BMHH01000002">
    <property type="protein sequence ID" value="GGA80767.1"/>
    <property type="molecule type" value="Genomic_DNA"/>
</dbReference>
<evidence type="ECO:0000256" key="4">
    <source>
        <dbReference type="ARBA" id="ARBA00022980"/>
    </source>
</evidence>
<evidence type="ECO:0000256" key="8">
    <source>
        <dbReference type="HAMAP-Rule" id="MF_01302"/>
    </source>
</evidence>
<comment type="similarity">
    <text evidence="1 8 9">Belongs to the universal ribosomal protein uS8 family.</text>
</comment>
<dbReference type="Proteomes" id="UP000646478">
    <property type="component" value="Unassembled WGS sequence"/>
</dbReference>
<comment type="subunit">
    <text evidence="7 8">Part of the 30S ribosomal subunit. Contacts proteins S5 and S12.</text>
</comment>
<evidence type="ECO:0000256" key="7">
    <source>
        <dbReference type="ARBA" id="ARBA00046740"/>
    </source>
</evidence>
<dbReference type="NCBIfam" id="NF001109">
    <property type="entry name" value="PRK00136.1"/>
    <property type="match status" value="1"/>
</dbReference>
<keyword evidence="3 8" id="KW-0694">RNA-binding</keyword>
<dbReference type="GO" id="GO:1990904">
    <property type="term" value="C:ribonucleoprotein complex"/>
    <property type="evidence" value="ECO:0007669"/>
    <property type="project" value="UniProtKB-KW"/>
</dbReference>
<keyword evidence="11" id="KW-1185">Reference proteome</keyword>
<evidence type="ECO:0000256" key="6">
    <source>
        <dbReference type="ARBA" id="ARBA00035258"/>
    </source>
</evidence>
<sequence>MSMSDPLGDMLTRIRNAIGRKKTKVSTPASKLRARVLDVLQSEGYIRGYSQTEFENGKAEIEIELKYYEGAPVIREITRVSKPGRRVYVSVKSIPHVANGLGISILSTPKGVMADHEAREQNVGGELLCRIF</sequence>
<reference evidence="10" key="1">
    <citation type="journal article" date="2014" name="Int. J. Syst. Evol. Microbiol.">
        <title>Complete genome sequence of Corynebacterium casei LMG S-19264T (=DSM 44701T), isolated from a smear-ripened cheese.</title>
        <authorList>
            <consortium name="US DOE Joint Genome Institute (JGI-PGF)"/>
            <person name="Walter F."/>
            <person name="Albersmeier A."/>
            <person name="Kalinowski J."/>
            <person name="Ruckert C."/>
        </authorList>
    </citation>
    <scope>NUCLEOTIDE SEQUENCE</scope>
    <source>
        <strain evidence="10">CGMCC 1.15082</strain>
    </source>
</reference>
<dbReference type="PROSITE" id="PS00053">
    <property type="entry name" value="RIBOSOMAL_S8"/>
    <property type="match status" value="1"/>
</dbReference>
<dbReference type="InterPro" id="IPR047863">
    <property type="entry name" value="Ribosomal_uS8_CS"/>
</dbReference>
<dbReference type="FunFam" id="3.30.1370.30:FF:000002">
    <property type="entry name" value="30S ribosomal protein S8"/>
    <property type="match status" value="1"/>
</dbReference>
<dbReference type="SUPFAM" id="SSF56047">
    <property type="entry name" value="Ribosomal protein S8"/>
    <property type="match status" value="1"/>
</dbReference>
<dbReference type="GO" id="GO:0005840">
    <property type="term" value="C:ribosome"/>
    <property type="evidence" value="ECO:0007669"/>
    <property type="project" value="UniProtKB-KW"/>
</dbReference>
<evidence type="ECO:0000256" key="3">
    <source>
        <dbReference type="ARBA" id="ARBA00022884"/>
    </source>
</evidence>
<dbReference type="GO" id="GO:0005737">
    <property type="term" value="C:cytoplasm"/>
    <property type="evidence" value="ECO:0007669"/>
    <property type="project" value="UniProtKB-ARBA"/>
</dbReference>
<dbReference type="InterPro" id="IPR000630">
    <property type="entry name" value="Ribosomal_uS8"/>
</dbReference>
<gene>
    <name evidence="8 10" type="primary">rpsH</name>
    <name evidence="10" type="ORF">GCM10011491_05070</name>
</gene>
<protein>
    <recommendedName>
        <fullName evidence="6 8">Small ribosomal subunit protein uS8</fullName>
    </recommendedName>
</protein>
<organism evidence="10 11">
    <name type="scientific">Brucella endophytica</name>
    <dbReference type="NCBI Taxonomy" id="1963359"/>
    <lineage>
        <taxon>Bacteria</taxon>
        <taxon>Pseudomonadati</taxon>
        <taxon>Pseudomonadota</taxon>
        <taxon>Alphaproteobacteria</taxon>
        <taxon>Hyphomicrobiales</taxon>
        <taxon>Brucellaceae</taxon>
        <taxon>Brucella/Ochrobactrum group</taxon>
        <taxon>Brucella</taxon>
    </lineage>
</organism>
<keyword evidence="5 8" id="KW-0687">Ribonucleoprotein</keyword>